<dbReference type="InterPro" id="IPR032466">
    <property type="entry name" value="Metal_Hydrolase"/>
</dbReference>
<dbReference type="RefSeq" id="WP_211435415.1">
    <property type="nucleotide sequence ID" value="NZ_FOEE01000001.1"/>
</dbReference>
<organism evidence="4 5">
    <name type="scientific">Trujillonella endophytica</name>
    <dbReference type="NCBI Taxonomy" id="673521"/>
    <lineage>
        <taxon>Bacteria</taxon>
        <taxon>Bacillati</taxon>
        <taxon>Actinomycetota</taxon>
        <taxon>Actinomycetes</taxon>
        <taxon>Geodermatophilales</taxon>
        <taxon>Geodermatophilaceae</taxon>
        <taxon>Trujillonella</taxon>
    </lineage>
</organism>
<evidence type="ECO:0000259" key="3">
    <source>
        <dbReference type="Pfam" id="PF04909"/>
    </source>
</evidence>
<dbReference type="Pfam" id="PF04909">
    <property type="entry name" value="Amidohydro_2"/>
    <property type="match status" value="1"/>
</dbReference>
<keyword evidence="1" id="KW-0456">Lyase</keyword>
<feature type="domain" description="Amidohydrolase-related" evidence="3">
    <location>
        <begin position="118"/>
        <end position="414"/>
    </location>
</feature>
<dbReference type="InterPro" id="IPR032465">
    <property type="entry name" value="ACMSD"/>
</dbReference>
<evidence type="ECO:0000256" key="2">
    <source>
        <dbReference type="SAM" id="MobiDB-lite"/>
    </source>
</evidence>
<evidence type="ECO:0000256" key="1">
    <source>
        <dbReference type="ARBA" id="ARBA00023239"/>
    </source>
</evidence>
<dbReference type="EMBL" id="FOEE01000001">
    <property type="protein sequence ID" value="SEO44392.1"/>
    <property type="molecule type" value="Genomic_DNA"/>
</dbReference>
<dbReference type="GO" id="GO:0019748">
    <property type="term" value="P:secondary metabolic process"/>
    <property type="evidence" value="ECO:0007669"/>
    <property type="project" value="TreeGrafter"/>
</dbReference>
<reference evidence="5" key="1">
    <citation type="submission" date="2016-10" db="EMBL/GenBank/DDBJ databases">
        <authorList>
            <person name="Varghese N."/>
            <person name="Submissions S."/>
        </authorList>
    </citation>
    <scope>NUCLEOTIDE SEQUENCE [LARGE SCALE GENOMIC DNA]</scope>
    <source>
        <strain evidence="5">DSM 45413</strain>
    </source>
</reference>
<keyword evidence="5" id="KW-1185">Reference proteome</keyword>
<dbReference type="PANTHER" id="PTHR21240">
    <property type="entry name" value="2-AMINO-3-CARBOXYLMUCONATE-6-SEMIALDEHYDE DECARBOXYLASE"/>
    <property type="match status" value="1"/>
</dbReference>
<dbReference type="PANTHER" id="PTHR21240:SF28">
    <property type="entry name" value="ISO-OROTATE DECARBOXYLASE (EUROFUNG)"/>
    <property type="match status" value="1"/>
</dbReference>
<keyword evidence="4" id="KW-0378">Hydrolase</keyword>
<protein>
    <submittedName>
        <fullName evidence="4">Predicted metal-dependent hydrolase, TIM-barrel fold</fullName>
    </submittedName>
</protein>
<dbReference type="Proteomes" id="UP000198960">
    <property type="component" value="Unassembled WGS sequence"/>
</dbReference>
<sequence>MSRRLDFPVFDADNHMYETTDAFTKYLPKEYEGLVKYVQVNGRTKIALRNVISEYIPNPTFSKVAPPGALELEFRAKNPSSKHKPLSNKTSFGEVTNEERKSIEGMPPKVIESPPAFFNPADRLVVLDELGLDRAVMWPTLASLLEERMADDPEATHVMVHALNEWMHEHWTYNFENRIFATPVITLPILDKALAELDYVLERGAKAILIRPAPVPGYNGRRRSFALPEYDPFWKRVQESGVVVGMHSSDDGQTRYLNEWEGSGGEHMPFVKKSAFWHLVNAEYRGIKDTVTSIIGHGLATRFPDIRFMPVENGSSWIKPLIGTMEKVYSRNPGAFDEDPVVALRRSIMLHPFFEEDVLGVIEAMGVDNVVFGSDYPHPEGLHDPIEYMNELEGLSDVDKAKVMGGNLNKLFGFAADSKAIAA</sequence>
<dbReference type="GO" id="GO:0005737">
    <property type="term" value="C:cytoplasm"/>
    <property type="evidence" value="ECO:0007669"/>
    <property type="project" value="TreeGrafter"/>
</dbReference>
<gene>
    <name evidence="4" type="ORF">SAMN05660991_00328</name>
</gene>
<dbReference type="InterPro" id="IPR006680">
    <property type="entry name" value="Amidohydro-rel"/>
</dbReference>
<evidence type="ECO:0000313" key="4">
    <source>
        <dbReference type="EMBL" id="SEO44392.1"/>
    </source>
</evidence>
<dbReference type="STRING" id="673521.SAMN05660991_00328"/>
<evidence type="ECO:0000313" key="5">
    <source>
        <dbReference type="Proteomes" id="UP000198960"/>
    </source>
</evidence>
<name>A0A1H8PQW3_9ACTN</name>
<dbReference type="GO" id="GO:0016831">
    <property type="term" value="F:carboxy-lyase activity"/>
    <property type="evidence" value="ECO:0007669"/>
    <property type="project" value="InterPro"/>
</dbReference>
<dbReference type="GO" id="GO:0016787">
    <property type="term" value="F:hydrolase activity"/>
    <property type="evidence" value="ECO:0007669"/>
    <property type="project" value="UniProtKB-KW"/>
</dbReference>
<feature type="region of interest" description="Disordered" evidence="2">
    <location>
        <begin position="76"/>
        <end position="106"/>
    </location>
</feature>
<dbReference type="AlphaFoldDB" id="A0A1H8PQW3"/>
<dbReference type="SUPFAM" id="SSF51556">
    <property type="entry name" value="Metallo-dependent hydrolases"/>
    <property type="match status" value="1"/>
</dbReference>
<proteinExistence type="predicted"/>
<accession>A0A1H8PQW3</accession>
<dbReference type="Gene3D" id="3.20.20.140">
    <property type="entry name" value="Metal-dependent hydrolases"/>
    <property type="match status" value="1"/>
</dbReference>